<dbReference type="Pfam" id="PF00132">
    <property type="entry name" value="Hexapep"/>
    <property type="match status" value="1"/>
</dbReference>
<dbReference type="InterPro" id="IPR011004">
    <property type="entry name" value="Trimer_LpxA-like_sf"/>
</dbReference>
<reference evidence="2" key="1">
    <citation type="journal article" date="2019" name="Int. J. Syst. Evol. Microbiol.">
        <title>The Global Catalogue of Microorganisms (GCM) 10K type strain sequencing project: providing services to taxonomists for standard genome sequencing and annotation.</title>
        <authorList>
            <consortium name="The Broad Institute Genomics Platform"/>
            <consortium name="The Broad Institute Genome Sequencing Center for Infectious Disease"/>
            <person name="Wu L."/>
            <person name="Ma J."/>
        </authorList>
    </citation>
    <scope>NUCLEOTIDE SEQUENCE [LARGE SCALE GENOMIC DNA]</scope>
    <source>
        <strain evidence="2">JCM 16898</strain>
    </source>
</reference>
<gene>
    <name evidence="1" type="ORF">GCM10022222_81780</name>
</gene>
<dbReference type="RefSeq" id="WP_344868892.1">
    <property type="nucleotide sequence ID" value="NZ_BAAAZN010000030.1"/>
</dbReference>
<dbReference type="CDD" id="cd04645">
    <property type="entry name" value="LbH_gamma_CA_like"/>
    <property type="match status" value="1"/>
</dbReference>
<protein>
    <submittedName>
        <fullName evidence="1">Gamma carbonic anhydrase family protein</fullName>
    </submittedName>
</protein>
<dbReference type="SUPFAM" id="SSF51161">
    <property type="entry name" value="Trimeric LpxA-like enzymes"/>
    <property type="match status" value="1"/>
</dbReference>
<dbReference type="InterPro" id="IPR047324">
    <property type="entry name" value="LbH_gamma_CA-like"/>
</dbReference>
<keyword evidence="2" id="KW-1185">Reference proteome</keyword>
<dbReference type="Gene3D" id="2.160.10.10">
    <property type="entry name" value="Hexapeptide repeat proteins"/>
    <property type="match status" value="1"/>
</dbReference>
<comment type="caution">
    <text evidence="1">The sequence shown here is derived from an EMBL/GenBank/DDBJ whole genome shotgun (WGS) entry which is preliminary data.</text>
</comment>
<dbReference type="InterPro" id="IPR001451">
    <property type="entry name" value="Hexapep"/>
</dbReference>
<sequence length="180" mass="18374">MPHHVLTFGDRVPSVSPDAWLADTAVVIGAATVEAGTGLFYGAVLRGDLESISIGAGSNVQDNATVHADPGFPAVIGRSVSIGHGAVLHGCTVEDGCLIGMHATVLNGATIGAGSLVAAGALVLEGTQVPPRSLVAGLPAKVRRTLTGEEIEGLHHNAEVYRELTKRYRHLPAANSGPAH</sequence>
<proteinExistence type="predicted"/>
<evidence type="ECO:0000313" key="1">
    <source>
        <dbReference type="EMBL" id="GAA3584777.1"/>
    </source>
</evidence>
<organism evidence="1 2">
    <name type="scientific">Amycolatopsis ultiminotia</name>
    <dbReference type="NCBI Taxonomy" id="543629"/>
    <lineage>
        <taxon>Bacteria</taxon>
        <taxon>Bacillati</taxon>
        <taxon>Actinomycetota</taxon>
        <taxon>Actinomycetes</taxon>
        <taxon>Pseudonocardiales</taxon>
        <taxon>Pseudonocardiaceae</taxon>
        <taxon>Amycolatopsis</taxon>
    </lineage>
</organism>
<evidence type="ECO:0000313" key="2">
    <source>
        <dbReference type="Proteomes" id="UP001500689"/>
    </source>
</evidence>
<dbReference type="PANTHER" id="PTHR13061">
    <property type="entry name" value="DYNACTIN SUBUNIT P25"/>
    <property type="match status" value="1"/>
</dbReference>
<name>A0ABP6YNW4_9PSEU</name>
<dbReference type="InterPro" id="IPR050484">
    <property type="entry name" value="Transf_Hexapept/Carb_Anhydrase"/>
</dbReference>
<dbReference type="EMBL" id="BAAAZN010000030">
    <property type="protein sequence ID" value="GAA3584777.1"/>
    <property type="molecule type" value="Genomic_DNA"/>
</dbReference>
<accession>A0ABP6YNW4</accession>
<dbReference type="PANTHER" id="PTHR13061:SF29">
    <property type="entry name" value="GAMMA CARBONIC ANHYDRASE-LIKE 1, MITOCHONDRIAL-RELATED"/>
    <property type="match status" value="1"/>
</dbReference>
<dbReference type="Proteomes" id="UP001500689">
    <property type="component" value="Unassembled WGS sequence"/>
</dbReference>